<dbReference type="Gene3D" id="2.120.10.80">
    <property type="entry name" value="Kelch-type beta propeller"/>
    <property type="match status" value="1"/>
</dbReference>
<dbReference type="SUPFAM" id="SSF89372">
    <property type="entry name" value="Fucose-specific lectin"/>
    <property type="match status" value="1"/>
</dbReference>
<organism evidence="1 2">
    <name type="scientific">Pseudomonas entomophila</name>
    <dbReference type="NCBI Taxonomy" id="312306"/>
    <lineage>
        <taxon>Bacteria</taxon>
        <taxon>Pseudomonadati</taxon>
        <taxon>Pseudomonadota</taxon>
        <taxon>Gammaproteobacteria</taxon>
        <taxon>Pseudomonadales</taxon>
        <taxon>Pseudomonadaceae</taxon>
        <taxon>Pseudomonas</taxon>
    </lineage>
</organism>
<proteinExistence type="predicted"/>
<dbReference type="GeneID" id="32806414"/>
<name>A0ABY9QWU0_9PSED</name>
<dbReference type="RefSeq" id="WP_011534468.1">
    <property type="nucleotide sequence ID" value="NZ_CP132921.1"/>
</dbReference>
<keyword evidence="2" id="KW-1185">Reference proteome</keyword>
<gene>
    <name evidence="1" type="ORF">RAH46_12655</name>
</gene>
<sequence>MPFLHCAVVSNGLLNASEPMPVEAEGCRLVVFKEKLYCFYLKAPTRVFYVSKARTGSWSLPEDVGIESSSGLPAVFVFDDKLHVYSSGFDGDAQTYPGTGARLAVFNPGNRTFDITTPDAAYGSPSVVARNGKAYKFARFNSGGRLSVRDSNDGITWWARGWIYPRGEGSAIIESPRDPVACLYQGLIHVFHQATDGLCLIRYDGQSGWSRSQLLIEKVYPEMPAVVVHDGMLTLAFTNAPNTLDNTLSVNGIPSEAAMGDDTAESTIDLYRYDGNALSKVDRSININASGAPDAVVFDGDLHLVFASV</sequence>
<dbReference type="EMBL" id="CP132921">
    <property type="protein sequence ID" value="WMW08151.1"/>
    <property type="molecule type" value="Genomic_DNA"/>
</dbReference>
<dbReference type="InterPro" id="IPR015915">
    <property type="entry name" value="Kelch-typ_b-propeller"/>
</dbReference>
<dbReference type="Proteomes" id="UP001183127">
    <property type="component" value="Chromosome"/>
</dbReference>
<evidence type="ECO:0008006" key="3">
    <source>
        <dbReference type="Google" id="ProtNLM"/>
    </source>
</evidence>
<evidence type="ECO:0000313" key="2">
    <source>
        <dbReference type="Proteomes" id="UP001183127"/>
    </source>
</evidence>
<reference evidence="1 2" key="1">
    <citation type="submission" date="2023-08" db="EMBL/GenBank/DDBJ databases">
        <title>Complete Genome Sequence of Pseudomonas entomophila TVIN A01.</title>
        <authorList>
            <person name="Shelke T."/>
            <person name="Mahar N.S."/>
            <person name="Gupta I."/>
            <person name="Gupta V."/>
        </authorList>
    </citation>
    <scope>NUCLEOTIDE SEQUENCE [LARGE SCALE GENOMIC DNA]</scope>
    <source>
        <strain evidence="1 2">TVIN-A01</strain>
    </source>
</reference>
<accession>A0ABY9QWU0</accession>
<protein>
    <recommendedName>
        <fullName evidence="3">Exo-alpha-sialidase</fullName>
    </recommendedName>
</protein>
<evidence type="ECO:0000313" key="1">
    <source>
        <dbReference type="EMBL" id="WMW08151.1"/>
    </source>
</evidence>